<dbReference type="SUPFAM" id="SSF51905">
    <property type="entry name" value="FAD/NAD(P)-binding domain"/>
    <property type="match status" value="1"/>
</dbReference>
<feature type="compositionally biased region" description="Pro residues" evidence="3">
    <location>
        <begin position="207"/>
        <end position="227"/>
    </location>
</feature>
<evidence type="ECO:0000256" key="2">
    <source>
        <dbReference type="ARBA" id="ARBA00023033"/>
    </source>
</evidence>
<organism evidence="5 6">
    <name type="scientific">Streptomyces roseolus</name>
    <dbReference type="NCBI Taxonomy" id="67358"/>
    <lineage>
        <taxon>Bacteria</taxon>
        <taxon>Bacillati</taxon>
        <taxon>Actinomycetota</taxon>
        <taxon>Actinomycetes</taxon>
        <taxon>Kitasatosporales</taxon>
        <taxon>Streptomycetaceae</taxon>
        <taxon>Streptomyces</taxon>
    </lineage>
</organism>
<evidence type="ECO:0000256" key="3">
    <source>
        <dbReference type="SAM" id="MobiDB-lite"/>
    </source>
</evidence>
<dbReference type="Gene3D" id="3.50.50.60">
    <property type="entry name" value="FAD/NAD(P)-binding domain"/>
    <property type="match status" value="2"/>
</dbReference>
<evidence type="ECO:0000256" key="1">
    <source>
        <dbReference type="ARBA" id="ARBA00023002"/>
    </source>
</evidence>
<dbReference type="Pfam" id="PF01494">
    <property type="entry name" value="FAD_binding_3"/>
    <property type="match status" value="2"/>
</dbReference>
<accession>A0ABU4K747</accession>
<gene>
    <name evidence="5" type="ORF">R2363_15530</name>
</gene>
<keyword evidence="1" id="KW-0560">Oxidoreductase</keyword>
<reference evidence="5 6" key="1">
    <citation type="submission" date="2023-10" db="EMBL/GenBank/DDBJ databases">
        <authorList>
            <person name="Wang X.X."/>
        </authorList>
    </citation>
    <scope>NUCLEOTIDE SEQUENCE [LARGE SCALE GENOMIC DNA]</scope>
    <source>
        <strain evidence="5 6">NBRC 12816</strain>
    </source>
</reference>
<sequence length="477" mass="48755">MGNRAVIVGGGIGGLAAAIGLRRIGWDVTVVERAPVLDDAGAGISLAANGLRALDALGVGAAVREASRGQYSGGTRTPRGSWLARMDGAALERAVGTPIMGIPRSTLHRLLRAALPAEALLIGAEVESVTGPEIAAASAATAAPAAGPRAAPVSVPTVDPGTAPTGAPASDPTDAPASDPTPNPTAAPTIAPAADPNTAPVHRGGPGPGPGPRPGLGPGPGPGPGPAPLRVHCGDRILDADLVVAADGIGSKLRGLLFPAHPGPVYSGSTVLRALTERPVGLRTDFELTWGRGAEFGHIAFTDGRAEWHAVLDLPAGVRFPDPLAELRRRFRGWHEPIPALLDATRPDAVLHHDVNELRTPLPSYAVGRIALLGDAAHAMTPHLGQGACQALEDAVSLAAALAAEPTVEAALARYDAERRPRSQAVAAAARQAGRMGQQLSHPLAVALRNTAMRLTPSRTAISMILRHHAWVPPRLD</sequence>
<dbReference type="PANTHER" id="PTHR13789">
    <property type="entry name" value="MONOOXYGENASE"/>
    <property type="match status" value="1"/>
</dbReference>
<dbReference type="InterPro" id="IPR050493">
    <property type="entry name" value="FAD-dep_Monooxygenase_BioMet"/>
</dbReference>
<dbReference type="Proteomes" id="UP001278571">
    <property type="component" value="Unassembled WGS sequence"/>
</dbReference>
<name>A0ABU4K747_9ACTN</name>
<dbReference type="InterPro" id="IPR002938">
    <property type="entry name" value="FAD-bd"/>
</dbReference>
<protein>
    <submittedName>
        <fullName evidence="5">FAD-dependent monooxygenase</fullName>
    </submittedName>
</protein>
<feature type="domain" description="FAD-binding" evidence="4">
    <location>
        <begin position="238"/>
        <end position="428"/>
    </location>
</feature>
<evidence type="ECO:0000313" key="5">
    <source>
        <dbReference type="EMBL" id="MDX2293579.1"/>
    </source>
</evidence>
<comment type="caution">
    <text evidence="5">The sequence shown here is derived from an EMBL/GenBank/DDBJ whole genome shotgun (WGS) entry which is preliminary data.</text>
</comment>
<dbReference type="GO" id="GO:0004497">
    <property type="term" value="F:monooxygenase activity"/>
    <property type="evidence" value="ECO:0007669"/>
    <property type="project" value="UniProtKB-KW"/>
</dbReference>
<keyword evidence="6" id="KW-1185">Reference proteome</keyword>
<feature type="domain" description="FAD-binding" evidence="4">
    <location>
        <begin position="5"/>
        <end position="123"/>
    </location>
</feature>
<evidence type="ECO:0000259" key="4">
    <source>
        <dbReference type="Pfam" id="PF01494"/>
    </source>
</evidence>
<feature type="compositionally biased region" description="Low complexity" evidence="3">
    <location>
        <begin position="142"/>
        <end position="178"/>
    </location>
</feature>
<dbReference type="PANTHER" id="PTHR13789:SF309">
    <property type="entry name" value="PUTATIVE (AFU_ORTHOLOGUE AFUA_6G14510)-RELATED"/>
    <property type="match status" value="1"/>
</dbReference>
<dbReference type="EMBL" id="JAWJZF010000365">
    <property type="protein sequence ID" value="MDX2293579.1"/>
    <property type="molecule type" value="Genomic_DNA"/>
</dbReference>
<dbReference type="PRINTS" id="PR00420">
    <property type="entry name" value="RNGMNOXGNASE"/>
</dbReference>
<evidence type="ECO:0000313" key="6">
    <source>
        <dbReference type="Proteomes" id="UP001278571"/>
    </source>
</evidence>
<dbReference type="RefSeq" id="WP_319009971.1">
    <property type="nucleotide sequence ID" value="NZ_JAWJZF010000365.1"/>
</dbReference>
<dbReference type="InterPro" id="IPR036188">
    <property type="entry name" value="FAD/NAD-bd_sf"/>
</dbReference>
<keyword evidence="2 5" id="KW-0503">Monooxygenase</keyword>
<proteinExistence type="predicted"/>
<feature type="region of interest" description="Disordered" evidence="3">
    <location>
        <begin position="142"/>
        <end position="231"/>
    </location>
</feature>
<feature type="compositionally biased region" description="Low complexity" evidence="3">
    <location>
        <begin position="186"/>
        <end position="200"/>
    </location>
</feature>